<evidence type="ECO:0000256" key="3">
    <source>
        <dbReference type="ARBA" id="ARBA00022946"/>
    </source>
</evidence>
<proteinExistence type="inferred from homology"/>
<keyword evidence="8" id="KW-1185">Reference proteome</keyword>
<protein>
    <recommendedName>
        <fullName evidence="5">Glycine cleavage system H protein</fullName>
    </recommendedName>
</protein>
<dbReference type="NCBIfam" id="NF002270">
    <property type="entry name" value="PRK01202.1"/>
    <property type="match status" value="1"/>
</dbReference>
<evidence type="ECO:0000256" key="1">
    <source>
        <dbReference type="ARBA" id="ARBA00009249"/>
    </source>
</evidence>
<reference evidence="7" key="1">
    <citation type="journal article" date="2020" name="Stud. Mycol.">
        <title>101 Dothideomycetes genomes: a test case for predicting lifestyles and emergence of pathogens.</title>
        <authorList>
            <person name="Haridas S."/>
            <person name="Albert R."/>
            <person name="Binder M."/>
            <person name="Bloem J."/>
            <person name="Labutti K."/>
            <person name="Salamov A."/>
            <person name="Andreopoulos B."/>
            <person name="Baker S."/>
            <person name="Barry K."/>
            <person name="Bills G."/>
            <person name="Bluhm B."/>
            <person name="Cannon C."/>
            <person name="Castanera R."/>
            <person name="Culley D."/>
            <person name="Daum C."/>
            <person name="Ezra D."/>
            <person name="Gonzalez J."/>
            <person name="Henrissat B."/>
            <person name="Kuo A."/>
            <person name="Liang C."/>
            <person name="Lipzen A."/>
            <person name="Lutzoni F."/>
            <person name="Magnuson J."/>
            <person name="Mondo S."/>
            <person name="Nolan M."/>
            <person name="Ohm R."/>
            <person name="Pangilinan J."/>
            <person name="Park H.-J."/>
            <person name="Ramirez L."/>
            <person name="Alfaro M."/>
            <person name="Sun H."/>
            <person name="Tritt A."/>
            <person name="Yoshinaga Y."/>
            <person name="Zwiers L.-H."/>
            <person name="Turgeon B."/>
            <person name="Goodwin S."/>
            <person name="Spatafora J."/>
            <person name="Crous P."/>
            <person name="Grigoriev I."/>
        </authorList>
    </citation>
    <scope>NUCLEOTIDE SEQUENCE</scope>
    <source>
        <strain evidence="7">CBS 115976</strain>
    </source>
</reference>
<dbReference type="InterPro" id="IPR002930">
    <property type="entry name" value="GCV_H"/>
</dbReference>
<name>A0A6A6U803_9PEZI</name>
<dbReference type="GO" id="GO:0019464">
    <property type="term" value="P:glycine decarboxylation via glycine cleavage system"/>
    <property type="evidence" value="ECO:0007669"/>
    <property type="project" value="UniProtKB-UniRule"/>
</dbReference>
<gene>
    <name evidence="7" type="ORF">BT63DRAFT_390706</name>
</gene>
<dbReference type="Pfam" id="PF01597">
    <property type="entry name" value="GCV_H"/>
    <property type="match status" value="1"/>
</dbReference>
<dbReference type="Proteomes" id="UP000799302">
    <property type="component" value="Unassembled WGS sequence"/>
</dbReference>
<evidence type="ECO:0000256" key="4">
    <source>
        <dbReference type="PIRSR" id="PIRSR617453-50"/>
    </source>
</evidence>
<comment type="function">
    <text evidence="5">The H protein shuttles the methylamine group of glycine from the P protein to the T protein.</text>
</comment>
<dbReference type="PROSITE" id="PS50968">
    <property type="entry name" value="BIOTINYL_LIPOYL"/>
    <property type="match status" value="1"/>
</dbReference>
<evidence type="ECO:0000259" key="6">
    <source>
        <dbReference type="PROSITE" id="PS50968"/>
    </source>
</evidence>
<dbReference type="OrthoDB" id="10264154at2759"/>
<evidence type="ECO:0000313" key="8">
    <source>
        <dbReference type="Proteomes" id="UP000799302"/>
    </source>
</evidence>
<dbReference type="InterPro" id="IPR000089">
    <property type="entry name" value="Biotin_lipoyl"/>
</dbReference>
<dbReference type="InterPro" id="IPR003016">
    <property type="entry name" value="2-oxoA_DH_lipoyl-BS"/>
</dbReference>
<dbReference type="InterPro" id="IPR011053">
    <property type="entry name" value="Single_hybrid_motif"/>
</dbReference>
<keyword evidence="3 5" id="KW-0809">Transit peptide</keyword>
<dbReference type="SUPFAM" id="SSF51230">
    <property type="entry name" value="Single hybrid motif"/>
    <property type="match status" value="1"/>
</dbReference>
<sequence length="178" mass="19568">MAARTSIMRGLRTLSSGSSFTTSRLTVRAVQPLRTSLVRPFSISRTLYERRYTDDHEWAELSADKKTCTVGITTYAANAIGDVTWIEMPEAGTAFEEGDPLAVIESTKAANDIYSPLSGTVTEVNAKLDEDPKTINADPEGDAWLVKLEVKDADEFKALLSKEDYDAVVAEEKKAEDK</sequence>
<evidence type="ECO:0000256" key="5">
    <source>
        <dbReference type="RuleBase" id="RU364055"/>
    </source>
</evidence>
<feature type="domain" description="Lipoyl-binding" evidence="6">
    <location>
        <begin position="67"/>
        <end position="149"/>
    </location>
</feature>
<accession>A0A6A6U803</accession>
<dbReference type="GO" id="GO:0009249">
    <property type="term" value="P:protein lipoylation"/>
    <property type="evidence" value="ECO:0007669"/>
    <property type="project" value="TreeGrafter"/>
</dbReference>
<dbReference type="GO" id="GO:0005739">
    <property type="term" value="C:mitochondrion"/>
    <property type="evidence" value="ECO:0007669"/>
    <property type="project" value="UniProtKB-SubCell"/>
</dbReference>
<comment type="subunit">
    <text evidence="5">The glycine cleavage system is composed of four proteins: P, T, L and H.</text>
</comment>
<dbReference type="PANTHER" id="PTHR11715">
    <property type="entry name" value="GLYCINE CLEAVAGE SYSTEM H PROTEIN"/>
    <property type="match status" value="1"/>
</dbReference>
<comment type="subcellular location">
    <subcellularLocation>
        <location evidence="5">Mitochondrion</location>
    </subcellularLocation>
</comment>
<dbReference type="NCBIfam" id="TIGR00527">
    <property type="entry name" value="gcvH"/>
    <property type="match status" value="1"/>
</dbReference>
<dbReference type="AlphaFoldDB" id="A0A6A6U803"/>
<dbReference type="EMBL" id="MU004238">
    <property type="protein sequence ID" value="KAF2667228.1"/>
    <property type="molecule type" value="Genomic_DNA"/>
</dbReference>
<comment type="cofactor">
    <cofactor evidence="5">
        <name>(R)-lipoate</name>
        <dbReference type="ChEBI" id="CHEBI:83088"/>
    </cofactor>
    <text evidence="5">Binds 1 lipoyl cofactor covalently.</text>
</comment>
<comment type="similarity">
    <text evidence="1 5">Belongs to the GcvH family.</text>
</comment>
<keyword evidence="2 4" id="KW-0450">Lipoyl</keyword>
<organism evidence="7 8">
    <name type="scientific">Microthyrium microscopicum</name>
    <dbReference type="NCBI Taxonomy" id="703497"/>
    <lineage>
        <taxon>Eukaryota</taxon>
        <taxon>Fungi</taxon>
        <taxon>Dikarya</taxon>
        <taxon>Ascomycota</taxon>
        <taxon>Pezizomycotina</taxon>
        <taxon>Dothideomycetes</taxon>
        <taxon>Dothideomycetes incertae sedis</taxon>
        <taxon>Microthyriales</taxon>
        <taxon>Microthyriaceae</taxon>
        <taxon>Microthyrium</taxon>
    </lineage>
</organism>
<dbReference type="GO" id="GO:0005960">
    <property type="term" value="C:glycine cleavage complex"/>
    <property type="evidence" value="ECO:0007669"/>
    <property type="project" value="UniProtKB-UniRule"/>
</dbReference>
<dbReference type="PROSITE" id="PS00189">
    <property type="entry name" value="LIPOYL"/>
    <property type="match status" value="1"/>
</dbReference>
<dbReference type="PANTHER" id="PTHR11715:SF3">
    <property type="entry name" value="GLYCINE CLEAVAGE SYSTEM H PROTEIN-RELATED"/>
    <property type="match status" value="1"/>
</dbReference>
<keyword evidence="5" id="KW-0496">Mitochondrion</keyword>
<feature type="modified residue" description="N6-lipoyllysine" evidence="4">
    <location>
        <position position="108"/>
    </location>
</feature>
<dbReference type="InterPro" id="IPR017453">
    <property type="entry name" value="GCV_H_sub"/>
</dbReference>
<dbReference type="InterPro" id="IPR033753">
    <property type="entry name" value="GCV_H/Fam206"/>
</dbReference>
<evidence type="ECO:0000256" key="2">
    <source>
        <dbReference type="ARBA" id="ARBA00022823"/>
    </source>
</evidence>
<dbReference type="CDD" id="cd06848">
    <property type="entry name" value="GCS_H"/>
    <property type="match status" value="1"/>
</dbReference>
<evidence type="ECO:0000313" key="7">
    <source>
        <dbReference type="EMBL" id="KAF2667228.1"/>
    </source>
</evidence>
<dbReference type="Gene3D" id="2.40.50.100">
    <property type="match status" value="1"/>
</dbReference>
<dbReference type="HAMAP" id="MF_00272">
    <property type="entry name" value="GcvH"/>
    <property type="match status" value="1"/>
</dbReference>